<dbReference type="GO" id="GO:0051536">
    <property type="term" value="F:iron-sulfur cluster binding"/>
    <property type="evidence" value="ECO:0007669"/>
    <property type="project" value="UniProtKB-KW"/>
</dbReference>
<dbReference type="PANTHER" id="PTHR11228:SF7">
    <property type="entry name" value="PQQA PEPTIDE CYCLASE"/>
    <property type="match status" value="1"/>
</dbReference>
<evidence type="ECO:0000313" key="6">
    <source>
        <dbReference type="EMBL" id="OGL78193.1"/>
    </source>
</evidence>
<dbReference type="SMART" id="SM00729">
    <property type="entry name" value="Elp3"/>
    <property type="match status" value="1"/>
</dbReference>
<reference evidence="6 7" key="1">
    <citation type="journal article" date="2016" name="Nat. Commun.">
        <title>Thousands of microbial genomes shed light on interconnected biogeochemical processes in an aquifer system.</title>
        <authorList>
            <person name="Anantharaman K."/>
            <person name="Brown C.T."/>
            <person name="Hug L.A."/>
            <person name="Sharon I."/>
            <person name="Castelle C.J."/>
            <person name="Probst A.J."/>
            <person name="Thomas B.C."/>
            <person name="Singh A."/>
            <person name="Wilkins M.J."/>
            <person name="Karaoz U."/>
            <person name="Brodie E.L."/>
            <person name="Williams K.H."/>
            <person name="Hubbard S.S."/>
            <person name="Banfield J.F."/>
        </authorList>
    </citation>
    <scope>NUCLEOTIDE SEQUENCE [LARGE SCALE GENOMIC DNA]</scope>
</reference>
<keyword evidence="4" id="KW-0411">Iron-sulfur</keyword>
<evidence type="ECO:0000259" key="5">
    <source>
        <dbReference type="PROSITE" id="PS51918"/>
    </source>
</evidence>
<dbReference type="SFLD" id="SFLDG01386">
    <property type="entry name" value="main_SPASM_domain-containing"/>
    <property type="match status" value="1"/>
</dbReference>
<gene>
    <name evidence="6" type="ORF">A3E39_02965</name>
</gene>
<dbReference type="GO" id="GO:0003824">
    <property type="term" value="F:catalytic activity"/>
    <property type="evidence" value="ECO:0007669"/>
    <property type="project" value="InterPro"/>
</dbReference>
<dbReference type="Proteomes" id="UP000176603">
    <property type="component" value="Unassembled WGS sequence"/>
</dbReference>
<organism evidence="6 7">
    <name type="scientific">Candidatus Uhrbacteria bacterium RIFCSPHIGHO2_12_FULL_60_25</name>
    <dbReference type="NCBI Taxonomy" id="1802399"/>
    <lineage>
        <taxon>Bacteria</taxon>
        <taxon>Candidatus Uhriibacteriota</taxon>
    </lineage>
</organism>
<dbReference type="Gene3D" id="3.20.20.70">
    <property type="entry name" value="Aldolase class I"/>
    <property type="match status" value="1"/>
</dbReference>
<dbReference type="InterPro" id="IPR007197">
    <property type="entry name" value="rSAM"/>
</dbReference>
<dbReference type="GO" id="GO:0046872">
    <property type="term" value="F:metal ion binding"/>
    <property type="evidence" value="ECO:0007669"/>
    <property type="project" value="UniProtKB-KW"/>
</dbReference>
<sequence length="477" mass="52714">MSIRLLEIPSIVRRGNATVVLFPSKPYWFSATEEIVHILDAFALQEPPAIVDAIAKKLAIPQAEAEAIYRETSDLLYSSGVLAVNNQTAHVEEFSPDFQVNDVENVLVIATTQGCNMSCAMCYAHASRALPNEMTTNEIKSVVDQLTRMPWNNGVSRVALTGGELFTRPDALELIEYVHGCGFFVQVNTNAALLTSEQIEHLAAYPRLKMSISLDGCRTETHEAIRGAGNFEKSVQAIRSLTAHGVSVAINMFVHASNLDEIAGTLHLADTLGVSGFNCLNMMHVGRGNSRRTKQELIAVPLAVFYRKIFETVSGNERFQQLMMHSTFANQLMGIAGGVKSTTCGIGTNRAIYVKPDGSLYPCADTAVPQFRLGNLRKDSLSDIWERSPRLHELRSLNIDTLNSQCAACDVRYLCAGNCRGENFQTTKDVRSPHFKCVEIRDSILELMWILTEDPDLFRCKVERLHEMVASTHATSA</sequence>
<dbReference type="InterPro" id="IPR006638">
    <property type="entry name" value="Elp3/MiaA/NifB-like_rSAM"/>
</dbReference>
<comment type="caution">
    <text evidence="6">The sequence shown here is derived from an EMBL/GenBank/DDBJ whole genome shotgun (WGS) entry which is preliminary data.</text>
</comment>
<accession>A0A1F7UIV1</accession>
<dbReference type="SFLD" id="SFLDS00029">
    <property type="entry name" value="Radical_SAM"/>
    <property type="match status" value="1"/>
</dbReference>
<dbReference type="Pfam" id="PF13186">
    <property type="entry name" value="SPASM"/>
    <property type="match status" value="1"/>
</dbReference>
<dbReference type="InterPro" id="IPR023885">
    <property type="entry name" value="4Fe4S-binding_SPASM_dom"/>
</dbReference>
<feature type="domain" description="Radical SAM core" evidence="5">
    <location>
        <begin position="101"/>
        <end position="316"/>
    </location>
</feature>
<keyword evidence="1" id="KW-0949">S-adenosyl-L-methionine</keyword>
<dbReference type="SUPFAM" id="SSF102114">
    <property type="entry name" value="Radical SAM enzymes"/>
    <property type="match status" value="1"/>
</dbReference>
<dbReference type="InterPro" id="IPR058240">
    <property type="entry name" value="rSAM_sf"/>
</dbReference>
<evidence type="ECO:0000256" key="1">
    <source>
        <dbReference type="ARBA" id="ARBA00022691"/>
    </source>
</evidence>
<dbReference type="EMBL" id="MGEH01000036">
    <property type="protein sequence ID" value="OGL78193.1"/>
    <property type="molecule type" value="Genomic_DNA"/>
</dbReference>
<dbReference type="NCBIfam" id="TIGR04085">
    <property type="entry name" value="rSAM_more_4Fe4S"/>
    <property type="match status" value="1"/>
</dbReference>
<evidence type="ECO:0000256" key="4">
    <source>
        <dbReference type="ARBA" id="ARBA00023014"/>
    </source>
</evidence>
<dbReference type="PANTHER" id="PTHR11228">
    <property type="entry name" value="RADICAL SAM DOMAIN PROTEIN"/>
    <property type="match status" value="1"/>
</dbReference>
<dbReference type="AlphaFoldDB" id="A0A1F7UIV1"/>
<dbReference type="PROSITE" id="PS51918">
    <property type="entry name" value="RADICAL_SAM"/>
    <property type="match status" value="1"/>
</dbReference>
<keyword evidence="3" id="KW-0408">Iron</keyword>
<evidence type="ECO:0000313" key="7">
    <source>
        <dbReference type="Proteomes" id="UP000176603"/>
    </source>
</evidence>
<dbReference type="SFLD" id="SFLDG01067">
    <property type="entry name" value="SPASM/twitch_domain_containing"/>
    <property type="match status" value="1"/>
</dbReference>
<evidence type="ECO:0000256" key="2">
    <source>
        <dbReference type="ARBA" id="ARBA00022723"/>
    </source>
</evidence>
<keyword evidence="2" id="KW-0479">Metal-binding</keyword>
<name>A0A1F7UIV1_9BACT</name>
<dbReference type="Pfam" id="PF04055">
    <property type="entry name" value="Radical_SAM"/>
    <property type="match status" value="1"/>
</dbReference>
<evidence type="ECO:0000256" key="3">
    <source>
        <dbReference type="ARBA" id="ARBA00023004"/>
    </source>
</evidence>
<dbReference type="InterPro" id="IPR050377">
    <property type="entry name" value="Radical_SAM_PqqE_MftC-like"/>
</dbReference>
<dbReference type="CDD" id="cd01335">
    <property type="entry name" value="Radical_SAM"/>
    <property type="match status" value="1"/>
</dbReference>
<protein>
    <recommendedName>
        <fullName evidence="5">Radical SAM core domain-containing protein</fullName>
    </recommendedName>
</protein>
<proteinExistence type="predicted"/>
<dbReference type="STRING" id="1802399.A3E39_02965"/>
<dbReference type="InterPro" id="IPR013785">
    <property type="entry name" value="Aldolase_TIM"/>
</dbReference>